<organism evidence="1 2">
    <name type="scientific">Trichoderma longibrachiatum ATCC 18648</name>
    <dbReference type="NCBI Taxonomy" id="983965"/>
    <lineage>
        <taxon>Eukaryota</taxon>
        <taxon>Fungi</taxon>
        <taxon>Dikarya</taxon>
        <taxon>Ascomycota</taxon>
        <taxon>Pezizomycotina</taxon>
        <taxon>Sordariomycetes</taxon>
        <taxon>Hypocreomycetidae</taxon>
        <taxon>Hypocreales</taxon>
        <taxon>Hypocreaceae</taxon>
        <taxon>Trichoderma</taxon>
    </lineage>
</organism>
<proteinExistence type="predicted"/>
<gene>
    <name evidence="1" type="ORF">M440DRAFT_1090861</name>
</gene>
<protein>
    <submittedName>
        <fullName evidence="1">Uncharacterized protein</fullName>
    </submittedName>
</protein>
<accession>A0A2T4BT70</accession>
<reference evidence="1 2" key="1">
    <citation type="submission" date="2016-07" db="EMBL/GenBank/DDBJ databases">
        <title>Multiple horizontal gene transfer events from other fungi enriched the ability of initially mycotrophic Trichoderma (Ascomycota) to feed on dead plant biomass.</title>
        <authorList>
            <consortium name="DOE Joint Genome Institute"/>
            <person name="Aerts A."/>
            <person name="Atanasova L."/>
            <person name="Chenthamara K."/>
            <person name="Zhang J."/>
            <person name="Grujic M."/>
            <person name="Henrissat B."/>
            <person name="Kuo A."/>
            <person name="Salamov A."/>
            <person name="Lipzen A."/>
            <person name="Labutti K."/>
            <person name="Barry K."/>
            <person name="Miao Y."/>
            <person name="Rahimi M.J."/>
            <person name="Shen Q."/>
            <person name="Grigoriev I.V."/>
            <person name="Kubicek C.P."/>
            <person name="Druzhinina I.S."/>
        </authorList>
    </citation>
    <scope>NUCLEOTIDE SEQUENCE [LARGE SCALE GENOMIC DNA]</scope>
    <source>
        <strain evidence="1 2">ATCC 18648</strain>
    </source>
</reference>
<evidence type="ECO:0000313" key="1">
    <source>
        <dbReference type="EMBL" id="PTB72509.1"/>
    </source>
</evidence>
<name>A0A2T4BT70_TRILO</name>
<dbReference type="AlphaFoldDB" id="A0A2T4BT70"/>
<keyword evidence="2" id="KW-1185">Reference proteome</keyword>
<sequence>MLFRLGQPSGWLPGHEAKARESGTLAFSFADRCLRLRQNIIQVLQCRATCRVILWPQQVDGFRHTSVSTAAVTNSPDVGHTRTSPKRLVAGPSCYLFNAKDRLPLTRQVFSKGSSTQRTSSNVPCRSQGQTLCHVCRYISQVRRPTGHGSRAKRYRLSWYQIRSTALHVPRFCMAITHLHQTPTDPVHPHYA</sequence>
<dbReference type="Proteomes" id="UP000240760">
    <property type="component" value="Unassembled WGS sequence"/>
</dbReference>
<evidence type="ECO:0000313" key="2">
    <source>
        <dbReference type="Proteomes" id="UP000240760"/>
    </source>
</evidence>
<dbReference type="EMBL" id="KZ679141">
    <property type="protein sequence ID" value="PTB72509.1"/>
    <property type="molecule type" value="Genomic_DNA"/>
</dbReference>